<dbReference type="AlphaFoldDB" id="A0AAD5AT84"/>
<dbReference type="Gene3D" id="3.40.50.300">
    <property type="entry name" value="P-loop containing nucleotide triphosphate hydrolases"/>
    <property type="match status" value="3"/>
</dbReference>
<evidence type="ECO:0000256" key="2">
    <source>
        <dbReference type="ARBA" id="ARBA00005771"/>
    </source>
</evidence>
<organism evidence="7 8">
    <name type="scientific">Silurus asotus</name>
    <name type="common">Amur catfish</name>
    <name type="synonym">Parasilurus asotus</name>
    <dbReference type="NCBI Taxonomy" id="30991"/>
    <lineage>
        <taxon>Eukaryota</taxon>
        <taxon>Metazoa</taxon>
        <taxon>Chordata</taxon>
        <taxon>Craniata</taxon>
        <taxon>Vertebrata</taxon>
        <taxon>Euteleostomi</taxon>
        <taxon>Actinopterygii</taxon>
        <taxon>Neopterygii</taxon>
        <taxon>Teleostei</taxon>
        <taxon>Ostariophysi</taxon>
        <taxon>Siluriformes</taxon>
        <taxon>Siluridae</taxon>
        <taxon>Silurus</taxon>
    </lineage>
</organism>
<evidence type="ECO:0000256" key="4">
    <source>
        <dbReference type="ARBA" id="ARBA00022679"/>
    </source>
</evidence>
<dbReference type="SUPFAM" id="SSF52540">
    <property type="entry name" value="P-loop containing nucleoside triphosphate hydrolases"/>
    <property type="match status" value="3"/>
</dbReference>
<comment type="caution">
    <text evidence="7">The sequence shown here is derived from an EMBL/GenBank/DDBJ whole genome shotgun (WGS) entry which is preliminary data.</text>
</comment>
<dbReference type="Pfam" id="PF00685">
    <property type="entry name" value="Sulfotransfer_1"/>
    <property type="match status" value="3"/>
</dbReference>
<evidence type="ECO:0000313" key="8">
    <source>
        <dbReference type="Proteomes" id="UP001205998"/>
    </source>
</evidence>
<dbReference type="Proteomes" id="UP001205998">
    <property type="component" value="Unassembled WGS sequence"/>
</dbReference>
<dbReference type="EMBL" id="MU551627">
    <property type="protein sequence ID" value="KAI5621947.1"/>
    <property type="molecule type" value="Genomic_DNA"/>
</dbReference>
<keyword evidence="3" id="KW-0963">Cytoplasm</keyword>
<reference evidence="7" key="1">
    <citation type="submission" date="2018-07" db="EMBL/GenBank/DDBJ databases">
        <title>Comparative genomics of catfishes provides insights into carnivory and benthic adaptation.</title>
        <authorList>
            <person name="Zhang Y."/>
            <person name="Wang D."/>
            <person name="Peng Z."/>
            <person name="Zheng S."/>
            <person name="Shao F."/>
            <person name="Tao W."/>
        </authorList>
    </citation>
    <scope>NUCLEOTIDE SEQUENCE</scope>
    <source>
        <strain evidence="7">Chongqing</strain>
    </source>
</reference>
<sequence length="633" mass="74606">MTRPELFEFEGISMVHYFTDDWENVQNFQARPDDILVATYPKAGTTWVSYILDLLYFGNTAPERQTSIPIYLRVPFLEAVIPFLRTGVELANNLPTTPRLIKTHLPVQLVPKSFWEQNCRVIYVARNAKDNAVSYFHFDRMNHVQPDPGDWSNFLQMFMDGKNVFGPWYDHVRGYWKKKQTYSNLHYMFFEDMVEMTLNLRPELFEFEGITMSHYFTDNWENIQKFQAKPDDILVATYPKAGTTWVSYILDLLYFGNTAPERQTLIPIYLRVPFLEMFVPDMAVGVDLANNLPTTPRLIKTHLPVQLVPKSFWEQNCRVIYVARNAKDNAVSYFHFDRMNELQPYPGEWNDYLQTFMDGKTVSGPWYDHVCGYWEKKKTYSNLHYMFFEDMVENTARVVEHLCTFLGLSKPTEETERIAKNAHFDAMKQNKMTNHSTVAAMDFTISHFMRKVTGPEPNRDGLGIVYVARNAKDNVVSYFHFDCMERMQPEPGDWNSFLQRFKDGKMVFGSWYDHVCGWWEKKQTYSKIHYMFYEDLVEDTERELKNLCSFLGLPTPEEQRKKIVRCVQFDVMKANPMTNLTDDPSLDLSVSQFLRKGKVGDWKNHFTVAQNEQFDEVYKLKMKNTSLQFRTEI</sequence>
<evidence type="ECO:0000256" key="3">
    <source>
        <dbReference type="ARBA" id="ARBA00022490"/>
    </source>
</evidence>
<protein>
    <submittedName>
        <fullName evidence="7">Cytosolic sulfotransferase 3</fullName>
    </submittedName>
</protein>
<comment type="similarity">
    <text evidence="2">Belongs to the sulfotransferase 1 family.</text>
</comment>
<dbReference type="GO" id="GO:0006805">
    <property type="term" value="P:xenobiotic metabolic process"/>
    <property type="evidence" value="ECO:0007669"/>
    <property type="project" value="UniProtKB-ARBA"/>
</dbReference>
<keyword evidence="8" id="KW-1185">Reference proteome</keyword>
<dbReference type="GO" id="GO:0006584">
    <property type="term" value="P:catecholamine metabolic process"/>
    <property type="evidence" value="ECO:0007669"/>
    <property type="project" value="UniProtKB-KW"/>
</dbReference>
<dbReference type="InterPro" id="IPR027417">
    <property type="entry name" value="P-loop_NTPase"/>
</dbReference>
<name>A0AAD5AT84_SILAS</name>
<dbReference type="GO" id="GO:0008146">
    <property type="term" value="F:sulfotransferase activity"/>
    <property type="evidence" value="ECO:0007669"/>
    <property type="project" value="InterPro"/>
</dbReference>
<keyword evidence="4" id="KW-0808">Transferase</keyword>
<evidence type="ECO:0000313" key="7">
    <source>
        <dbReference type="EMBL" id="KAI5621947.1"/>
    </source>
</evidence>
<feature type="domain" description="Sulfotransferase" evidence="6">
    <location>
        <begin position="32"/>
        <end position="213"/>
    </location>
</feature>
<evidence type="ECO:0000256" key="5">
    <source>
        <dbReference type="ARBA" id="ARBA00022939"/>
    </source>
</evidence>
<comment type="subcellular location">
    <subcellularLocation>
        <location evidence="1">Cytoplasm</location>
    </subcellularLocation>
</comment>
<dbReference type="InterPro" id="IPR000863">
    <property type="entry name" value="Sulfotransferase_dom"/>
</dbReference>
<dbReference type="PANTHER" id="PTHR11783">
    <property type="entry name" value="SULFOTRANSFERASE SULT"/>
    <property type="match status" value="1"/>
</dbReference>
<feature type="domain" description="Sulfotransferase" evidence="6">
    <location>
        <begin position="230"/>
        <end position="452"/>
    </location>
</feature>
<feature type="domain" description="Sulfotransferase" evidence="6">
    <location>
        <begin position="464"/>
        <end position="625"/>
    </location>
</feature>
<accession>A0AAD5AT84</accession>
<gene>
    <name evidence="7" type="ORF">C0J50_18331</name>
</gene>
<dbReference type="FunFam" id="3.40.50.300:FF:000433">
    <property type="entry name" value="Estrogen sulfotransferase"/>
    <property type="match status" value="1"/>
</dbReference>
<proteinExistence type="inferred from homology"/>
<evidence type="ECO:0000256" key="1">
    <source>
        <dbReference type="ARBA" id="ARBA00004496"/>
    </source>
</evidence>
<dbReference type="GO" id="GO:0005737">
    <property type="term" value="C:cytoplasm"/>
    <property type="evidence" value="ECO:0007669"/>
    <property type="project" value="UniProtKB-SubCell"/>
</dbReference>
<evidence type="ECO:0000259" key="6">
    <source>
        <dbReference type="Pfam" id="PF00685"/>
    </source>
</evidence>
<keyword evidence="5" id="KW-0128">Catecholamine metabolism</keyword>